<gene>
    <name evidence="14" type="primary">5HTR_0</name>
    <name evidence="14" type="ORF">AVEN_61768_1</name>
</gene>
<keyword evidence="3" id="KW-1003">Cell membrane</keyword>
<evidence type="ECO:0000256" key="4">
    <source>
        <dbReference type="ARBA" id="ARBA00022692"/>
    </source>
</evidence>
<evidence type="ECO:0000256" key="12">
    <source>
        <dbReference type="SAM" id="Phobius"/>
    </source>
</evidence>
<evidence type="ECO:0000313" key="14">
    <source>
        <dbReference type="EMBL" id="GBN15310.1"/>
    </source>
</evidence>
<keyword evidence="4 10" id="KW-0812">Transmembrane</keyword>
<dbReference type="PANTHER" id="PTHR24248">
    <property type="entry name" value="ADRENERGIC RECEPTOR-RELATED G-PROTEIN COUPLED RECEPTOR"/>
    <property type="match status" value="1"/>
</dbReference>
<dbReference type="AlphaFoldDB" id="A0A4Y2LMG3"/>
<comment type="similarity">
    <text evidence="2 10">Belongs to the G-protein coupled receptor 1 family.</text>
</comment>
<protein>
    <submittedName>
        <fullName evidence="14">5-hydroxytryptamine receptor</fullName>
    </submittedName>
</protein>
<dbReference type="GO" id="GO:0071880">
    <property type="term" value="P:adenylate cyclase-activating adrenergic receptor signaling pathway"/>
    <property type="evidence" value="ECO:0007669"/>
    <property type="project" value="TreeGrafter"/>
</dbReference>
<dbReference type="EMBL" id="BGPR01006007">
    <property type="protein sequence ID" value="GBN15310.1"/>
    <property type="molecule type" value="Genomic_DNA"/>
</dbReference>
<dbReference type="InterPro" id="IPR017452">
    <property type="entry name" value="GPCR_Rhodpsn_7TM"/>
</dbReference>
<keyword evidence="5 12" id="KW-1133">Transmembrane helix</keyword>
<evidence type="ECO:0000256" key="1">
    <source>
        <dbReference type="ARBA" id="ARBA00004651"/>
    </source>
</evidence>
<sequence length="418" mass="46492">MMRNATVEPRLNSGGFYTNFTVEEAEITSSTELFWFAAMCLALGILISATVVGNLFVMIAIVKDRNLNNLSNYLVFSLALADLLVALLVMPIGAVYEVKQQWTMGAALCDLWTSCDVLCCTASILHLLAIAVDRYWAVTNVDYARNRCKKRIYMAIFLVWTISFTVSIAPIFGWKDPDFNTRIEVEKRCLVSQDLGYQIFATCSSFYVPLVMILILYSRIFQEARKRIRRRPGAASQAMLLVQRPPPAFTDSKRSSSSPSGGSSFDPPSSVVDTTLSCSLQDNNTATTQTVNGVQPVKHPLNAQTSSSGTGAMGRLLHIGKREKKPENNLAKREKKAAKTLAIITGVFVVCWLPFFIMALLLPLCNECEPDFPIFSIFLWLGYANSTLNPIIYTIFSPDFRSAFKKLLCPVHGTQRPL</sequence>
<proteinExistence type="inferred from homology"/>
<keyword evidence="9 10" id="KW-0807">Transducer</keyword>
<name>A0A4Y2LMG3_ARAVE</name>
<evidence type="ECO:0000256" key="10">
    <source>
        <dbReference type="RuleBase" id="RU000688"/>
    </source>
</evidence>
<feature type="transmembrane region" description="Helical" evidence="12">
    <location>
        <begin position="73"/>
        <end position="96"/>
    </location>
</feature>
<evidence type="ECO:0000256" key="11">
    <source>
        <dbReference type="SAM" id="MobiDB-lite"/>
    </source>
</evidence>
<dbReference type="CDD" id="cd15331">
    <property type="entry name" value="7tmA_5-HT1A_invertebrates"/>
    <property type="match status" value="1"/>
</dbReference>
<dbReference type="GO" id="GO:0043410">
    <property type="term" value="P:positive regulation of MAPK cascade"/>
    <property type="evidence" value="ECO:0007669"/>
    <property type="project" value="TreeGrafter"/>
</dbReference>
<feature type="transmembrane region" description="Helical" evidence="12">
    <location>
        <begin position="195"/>
        <end position="221"/>
    </location>
</feature>
<dbReference type="Gene3D" id="1.20.1070.10">
    <property type="entry name" value="Rhodopsin 7-helix transmembrane proteins"/>
    <property type="match status" value="1"/>
</dbReference>
<feature type="domain" description="G-protein coupled receptors family 1 profile" evidence="13">
    <location>
        <begin position="53"/>
        <end position="393"/>
    </location>
</feature>
<evidence type="ECO:0000256" key="5">
    <source>
        <dbReference type="ARBA" id="ARBA00022989"/>
    </source>
</evidence>
<accession>A0A4Y2LMG3</accession>
<dbReference type="InterPro" id="IPR000276">
    <property type="entry name" value="GPCR_Rhodpsn"/>
</dbReference>
<evidence type="ECO:0000256" key="8">
    <source>
        <dbReference type="ARBA" id="ARBA00023170"/>
    </source>
</evidence>
<comment type="subcellular location">
    <subcellularLocation>
        <location evidence="1">Cell membrane</location>
        <topology evidence="1">Multi-pass membrane protein</topology>
    </subcellularLocation>
</comment>
<dbReference type="PRINTS" id="PR00237">
    <property type="entry name" value="GPCRRHODOPSN"/>
</dbReference>
<feature type="transmembrane region" description="Helical" evidence="12">
    <location>
        <begin position="152"/>
        <end position="175"/>
    </location>
</feature>
<keyword evidence="8 10" id="KW-0675">Receptor</keyword>
<feature type="region of interest" description="Disordered" evidence="11">
    <location>
        <begin position="246"/>
        <end position="271"/>
    </location>
</feature>
<evidence type="ECO:0000256" key="9">
    <source>
        <dbReference type="ARBA" id="ARBA00023224"/>
    </source>
</evidence>
<dbReference type="PANTHER" id="PTHR24248:SF200">
    <property type="entry name" value="5-HYDROXYTRYPTAMINE RECEPTOR 1B-LIKE ISOFORM X1"/>
    <property type="match status" value="1"/>
</dbReference>
<keyword evidence="6 10" id="KW-0297">G-protein coupled receptor</keyword>
<feature type="compositionally biased region" description="Low complexity" evidence="11">
    <location>
        <begin position="255"/>
        <end position="271"/>
    </location>
</feature>
<dbReference type="SUPFAM" id="SSF81321">
    <property type="entry name" value="Family A G protein-coupled receptor-like"/>
    <property type="match status" value="1"/>
</dbReference>
<evidence type="ECO:0000256" key="6">
    <source>
        <dbReference type="ARBA" id="ARBA00023040"/>
    </source>
</evidence>
<feature type="transmembrane region" description="Helical" evidence="12">
    <location>
        <begin position="33"/>
        <end position="61"/>
    </location>
</feature>
<dbReference type="Proteomes" id="UP000499080">
    <property type="component" value="Unassembled WGS sequence"/>
</dbReference>
<feature type="transmembrane region" description="Helical" evidence="12">
    <location>
        <begin position="111"/>
        <end position="132"/>
    </location>
</feature>
<evidence type="ECO:0000256" key="2">
    <source>
        <dbReference type="ARBA" id="ARBA00010663"/>
    </source>
</evidence>
<dbReference type="SMART" id="SM01381">
    <property type="entry name" value="7TM_GPCR_Srsx"/>
    <property type="match status" value="1"/>
</dbReference>
<evidence type="ECO:0000256" key="7">
    <source>
        <dbReference type="ARBA" id="ARBA00023136"/>
    </source>
</evidence>
<dbReference type="Pfam" id="PF00001">
    <property type="entry name" value="7tm_1"/>
    <property type="match status" value="1"/>
</dbReference>
<evidence type="ECO:0000313" key="15">
    <source>
        <dbReference type="Proteomes" id="UP000499080"/>
    </source>
</evidence>
<dbReference type="PROSITE" id="PS00237">
    <property type="entry name" value="G_PROTEIN_RECEP_F1_1"/>
    <property type="match status" value="1"/>
</dbReference>
<reference evidence="14 15" key="1">
    <citation type="journal article" date="2019" name="Sci. Rep.">
        <title>Orb-weaving spider Araneus ventricosus genome elucidates the spidroin gene catalogue.</title>
        <authorList>
            <person name="Kono N."/>
            <person name="Nakamura H."/>
            <person name="Ohtoshi R."/>
            <person name="Moran D.A.P."/>
            <person name="Shinohara A."/>
            <person name="Yoshida Y."/>
            <person name="Fujiwara M."/>
            <person name="Mori M."/>
            <person name="Tomita M."/>
            <person name="Arakawa K."/>
        </authorList>
    </citation>
    <scope>NUCLEOTIDE SEQUENCE [LARGE SCALE GENOMIC DNA]</scope>
</reference>
<comment type="caution">
    <text evidence="14">The sequence shown here is derived from an EMBL/GenBank/DDBJ whole genome shotgun (WGS) entry which is preliminary data.</text>
</comment>
<evidence type="ECO:0000259" key="13">
    <source>
        <dbReference type="PROSITE" id="PS50262"/>
    </source>
</evidence>
<keyword evidence="7 12" id="KW-0472">Membrane</keyword>
<dbReference type="PROSITE" id="PS50262">
    <property type="entry name" value="G_PROTEIN_RECEP_F1_2"/>
    <property type="match status" value="1"/>
</dbReference>
<feature type="transmembrane region" description="Helical" evidence="12">
    <location>
        <begin position="341"/>
        <end position="362"/>
    </location>
</feature>
<organism evidence="14 15">
    <name type="scientific">Araneus ventricosus</name>
    <name type="common">Orbweaver spider</name>
    <name type="synonym">Epeira ventricosa</name>
    <dbReference type="NCBI Taxonomy" id="182803"/>
    <lineage>
        <taxon>Eukaryota</taxon>
        <taxon>Metazoa</taxon>
        <taxon>Ecdysozoa</taxon>
        <taxon>Arthropoda</taxon>
        <taxon>Chelicerata</taxon>
        <taxon>Arachnida</taxon>
        <taxon>Araneae</taxon>
        <taxon>Araneomorphae</taxon>
        <taxon>Entelegynae</taxon>
        <taxon>Araneoidea</taxon>
        <taxon>Araneidae</taxon>
        <taxon>Araneus</taxon>
    </lineage>
</organism>
<dbReference type="GO" id="GO:0005886">
    <property type="term" value="C:plasma membrane"/>
    <property type="evidence" value="ECO:0007669"/>
    <property type="project" value="UniProtKB-SubCell"/>
</dbReference>
<feature type="transmembrane region" description="Helical" evidence="12">
    <location>
        <begin position="374"/>
        <end position="396"/>
    </location>
</feature>
<evidence type="ECO:0000256" key="3">
    <source>
        <dbReference type="ARBA" id="ARBA00022475"/>
    </source>
</evidence>
<dbReference type="OrthoDB" id="10034726at2759"/>
<keyword evidence="15" id="KW-1185">Reference proteome</keyword>
<dbReference type="GO" id="GO:0004930">
    <property type="term" value="F:G protein-coupled receptor activity"/>
    <property type="evidence" value="ECO:0007669"/>
    <property type="project" value="UniProtKB-KW"/>
</dbReference>